<dbReference type="GO" id="GO:0004519">
    <property type="term" value="F:endonuclease activity"/>
    <property type="evidence" value="ECO:0007669"/>
    <property type="project" value="UniProtKB-KW"/>
</dbReference>
<dbReference type="EMBL" id="JAABNT010000018">
    <property type="protein sequence ID" value="NEK24625.1"/>
    <property type="molecule type" value="Genomic_DNA"/>
</dbReference>
<evidence type="ECO:0000259" key="1">
    <source>
        <dbReference type="Pfam" id="PF03372"/>
    </source>
</evidence>
<evidence type="ECO:0000313" key="3">
    <source>
        <dbReference type="Proteomes" id="UP000468591"/>
    </source>
</evidence>
<keyword evidence="3" id="KW-1185">Reference proteome</keyword>
<feature type="domain" description="Endonuclease/exonuclease/phosphatase" evidence="1">
    <location>
        <begin position="4"/>
        <end position="297"/>
    </location>
</feature>
<dbReference type="Proteomes" id="UP000468591">
    <property type="component" value="Unassembled WGS sequence"/>
</dbReference>
<dbReference type="Pfam" id="PF03372">
    <property type="entry name" value="Exo_endo_phos"/>
    <property type="match status" value="1"/>
</dbReference>
<dbReference type="InterPro" id="IPR005135">
    <property type="entry name" value="Endo/exonuclease/phosphatase"/>
</dbReference>
<keyword evidence="2" id="KW-0255">Endonuclease</keyword>
<sequence length="307" mass="34688">MRLATFNVQNLRLRERQGRLVLDGAVDQDFDDRPRSVDQDIADRTLTAKVMAAAQADVIALQEVFDDESLDFFHDQFLLKAGSPLYPARTCLPGNDGRGLDVAVLSKVAPLSVKSHAHLTGIDFGLTDLPEDLRNFPLFRRDCLQVDFETFTLFVCHFKAPYPDKAKAQIVREAEARAVRKIVESRFLKPEDERWIIVGDFNEPSWGRGSDPSALEPLKQGFSEDLLDRLPRGTDWTFEVPDTHVHSRPDRIFVSPRLAKEYPDVVPQIVRTGMTRYLSEPGSFAVHDTMQNHASDHALVYADFPGL</sequence>
<keyword evidence="2" id="KW-0378">Hydrolase</keyword>
<evidence type="ECO:0000313" key="2">
    <source>
        <dbReference type="EMBL" id="NEK24625.1"/>
    </source>
</evidence>
<protein>
    <submittedName>
        <fullName evidence="2">Endonuclease/exonuclease/phosphatase family protein</fullName>
    </submittedName>
</protein>
<dbReference type="AlphaFoldDB" id="A0A6P0CHX5"/>
<proteinExistence type="predicted"/>
<dbReference type="InterPro" id="IPR036691">
    <property type="entry name" value="Endo/exonu/phosph_ase_sf"/>
</dbReference>
<name>A0A6P0CHX5_9RHOB</name>
<dbReference type="Gene3D" id="3.60.10.10">
    <property type="entry name" value="Endonuclease/exonuclease/phosphatase"/>
    <property type="match status" value="1"/>
</dbReference>
<dbReference type="SUPFAM" id="SSF56219">
    <property type="entry name" value="DNase I-like"/>
    <property type="match status" value="1"/>
</dbReference>
<dbReference type="GO" id="GO:0004527">
    <property type="term" value="F:exonuclease activity"/>
    <property type="evidence" value="ECO:0007669"/>
    <property type="project" value="UniProtKB-KW"/>
</dbReference>
<gene>
    <name evidence="2" type="ORF">GV827_19785</name>
</gene>
<accession>A0A6P0CHX5</accession>
<keyword evidence="2" id="KW-0269">Exonuclease</keyword>
<comment type="caution">
    <text evidence="2">The sequence shown here is derived from an EMBL/GenBank/DDBJ whole genome shotgun (WGS) entry which is preliminary data.</text>
</comment>
<dbReference type="RefSeq" id="WP_164355546.1">
    <property type="nucleotide sequence ID" value="NZ_JAABNT010000018.1"/>
</dbReference>
<keyword evidence="2" id="KW-0540">Nuclease</keyword>
<organism evidence="2 3">
    <name type="scientific">Sulfitobacter sediminilitoris</name>
    <dbReference type="NCBI Taxonomy" id="2698830"/>
    <lineage>
        <taxon>Bacteria</taxon>
        <taxon>Pseudomonadati</taxon>
        <taxon>Pseudomonadota</taxon>
        <taxon>Alphaproteobacteria</taxon>
        <taxon>Rhodobacterales</taxon>
        <taxon>Roseobacteraceae</taxon>
        <taxon>Sulfitobacter</taxon>
    </lineage>
</organism>
<reference evidence="2 3" key="1">
    <citation type="submission" date="2020-01" db="EMBL/GenBank/DDBJ databases">
        <title>Sulfitobacter sediminilitoris sp. nov., isolated from a tidal flat.</title>
        <authorList>
            <person name="Park S."/>
            <person name="Yoon J.-H."/>
        </authorList>
    </citation>
    <scope>NUCLEOTIDE SEQUENCE [LARGE SCALE GENOMIC DNA]</scope>
    <source>
        <strain evidence="2 3">JBTF-M27</strain>
    </source>
</reference>